<dbReference type="SMART" id="SM00530">
    <property type="entry name" value="HTH_XRE"/>
    <property type="match status" value="1"/>
</dbReference>
<dbReference type="Gene3D" id="1.10.260.40">
    <property type="entry name" value="lambda repressor-like DNA-binding domains"/>
    <property type="match status" value="1"/>
</dbReference>
<keyword evidence="1" id="KW-0238">DNA-binding</keyword>
<dbReference type="PANTHER" id="PTHR46558">
    <property type="entry name" value="TRACRIPTIONAL REGULATORY PROTEIN-RELATED-RELATED"/>
    <property type="match status" value="1"/>
</dbReference>
<evidence type="ECO:0000313" key="4">
    <source>
        <dbReference type="Proteomes" id="UP000658131"/>
    </source>
</evidence>
<dbReference type="SUPFAM" id="SSF47413">
    <property type="entry name" value="lambda repressor-like DNA-binding domains"/>
    <property type="match status" value="1"/>
</dbReference>
<dbReference type="Pfam" id="PF01381">
    <property type="entry name" value="HTH_3"/>
    <property type="match status" value="1"/>
</dbReference>
<keyword evidence="4" id="KW-1185">Reference proteome</keyword>
<dbReference type="InterPro" id="IPR001387">
    <property type="entry name" value="Cro/C1-type_HTH"/>
</dbReference>
<accession>A0ABR7NHP3</accession>
<dbReference type="PROSITE" id="PS50943">
    <property type="entry name" value="HTH_CROC1"/>
    <property type="match status" value="1"/>
</dbReference>
<proteinExistence type="predicted"/>
<dbReference type="CDD" id="cd00093">
    <property type="entry name" value="HTH_XRE"/>
    <property type="match status" value="1"/>
</dbReference>
<organism evidence="3 4">
    <name type="scientific">Yanshouia hominis</name>
    <dbReference type="NCBI Taxonomy" id="2763673"/>
    <lineage>
        <taxon>Bacteria</taxon>
        <taxon>Bacillati</taxon>
        <taxon>Bacillota</taxon>
        <taxon>Clostridia</taxon>
        <taxon>Eubacteriales</taxon>
        <taxon>Oscillospiraceae</taxon>
        <taxon>Yanshouia</taxon>
    </lineage>
</organism>
<name>A0ABR7NHP3_9FIRM</name>
<protein>
    <submittedName>
        <fullName evidence="3">Helix-turn-helix domain-containing protein</fullName>
    </submittedName>
</protein>
<evidence type="ECO:0000259" key="2">
    <source>
        <dbReference type="PROSITE" id="PS50943"/>
    </source>
</evidence>
<feature type="domain" description="HTH cro/C1-type" evidence="2">
    <location>
        <begin position="13"/>
        <end position="67"/>
    </location>
</feature>
<evidence type="ECO:0000256" key="1">
    <source>
        <dbReference type="ARBA" id="ARBA00023125"/>
    </source>
</evidence>
<dbReference type="EMBL" id="JACRTB010000007">
    <property type="protein sequence ID" value="MBC8575927.1"/>
    <property type="molecule type" value="Genomic_DNA"/>
</dbReference>
<sequence length="118" mass="13782">MIDKDLRALGRRIQMVRRGQRITQECLAERVGISTNYLSNIETGRDTCSFIVCLEIANALNTSMDYLLGGLLRYNLNRPEFQTEVQAQLFYQINGMSEADCEHLLRYLDLMREYRQPK</sequence>
<dbReference type="InterPro" id="IPR010982">
    <property type="entry name" value="Lambda_DNA-bd_dom_sf"/>
</dbReference>
<dbReference type="RefSeq" id="WP_262399495.1">
    <property type="nucleotide sequence ID" value="NZ_JACRTB010000007.1"/>
</dbReference>
<reference evidence="3 4" key="1">
    <citation type="submission" date="2020-08" db="EMBL/GenBank/DDBJ databases">
        <title>Genome public.</title>
        <authorList>
            <person name="Liu C."/>
            <person name="Sun Q."/>
        </authorList>
    </citation>
    <scope>NUCLEOTIDE SEQUENCE [LARGE SCALE GENOMIC DNA]</scope>
    <source>
        <strain evidence="3 4">BX1</strain>
    </source>
</reference>
<dbReference type="PANTHER" id="PTHR46558:SF11">
    <property type="entry name" value="HTH-TYPE TRANSCRIPTIONAL REGULATOR XRE"/>
    <property type="match status" value="1"/>
</dbReference>
<comment type="caution">
    <text evidence="3">The sequence shown here is derived from an EMBL/GenBank/DDBJ whole genome shotgun (WGS) entry which is preliminary data.</text>
</comment>
<dbReference type="Proteomes" id="UP000658131">
    <property type="component" value="Unassembled WGS sequence"/>
</dbReference>
<gene>
    <name evidence="3" type="ORF">H8717_05805</name>
</gene>
<evidence type="ECO:0000313" key="3">
    <source>
        <dbReference type="EMBL" id="MBC8575927.1"/>
    </source>
</evidence>